<dbReference type="OrthoDB" id="10254945at2759"/>
<name>A0A1E7ERL5_9STRA</name>
<dbReference type="EMBL" id="KV784380">
    <property type="protein sequence ID" value="OEU08477.1"/>
    <property type="molecule type" value="Genomic_DNA"/>
</dbReference>
<dbReference type="KEGG" id="fcy:FRACYDRAFT_249809"/>
<evidence type="ECO:0000313" key="2">
    <source>
        <dbReference type="EMBL" id="OEU08477.1"/>
    </source>
</evidence>
<organism evidence="2 3">
    <name type="scientific">Fragilariopsis cylindrus CCMP1102</name>
    <dbReference type="NCBI Taxonomy" id="635003"/>
    <lineage>
        <taxon>Eukaryota</taxon>
        <taxon>Sar</taxon>
        <taxon>Stramenopiles</taxon>
        <taxon>Ochrophyta</taxon>
        <taxon>Bacillariophyta</taxon>
        <taxon>Bacillariophyceae</taxon>
        <taxon>Bacillariophycidae</taxon>
        <taxon>Bacillariales</taxon>
        <taxon>Bacillariaceae</taxon>
        <taxon>Fragilariopsis</taxon>
    </lineage>
</organism>
<proteinExistence type="predicted"/>
<feature type="compositionally biased region" description="Low complexity" evidence="1">
    <location>
        <begin position="382"/>
        <end position="391"/>
    </location>
</feature>
<sequence length="607" mass="66740">MDADVDAEAEADDTENRFCTLPVTGNNATFQAIFLCNDCFLPEEENSNNTNNTNSNSPLCVCQSCAEVCHDGNSCVDVQYVAMGPSYCDCHRLGTCKLYEKSLREAERLGVTLPTSCSSGRQAQRKQQQDSSSSNSYIQEVFDIPSLQDGDNKNLATLLIQQARELIRHTKETLWIDKTLIGTSRDDDNNNSSNDDVDVSRPKKLCLLETLAWSIYQSHQERYRVTLLGDDDGSSGDDQHALKGGAEWWVQVKNIPVTNVATTATENSDDDGNNNTVSNDTAIPPHTNSSSIDLHYDKDEALAETFGIGSFPTLSTVTYLTAPSVTATTQKMATSAAAPTIVFDHTYTQSEDEVMSSMLVSRPRVGKHLVFDGRLLHGAPSHPSLLLSSSTPPSPKENDSSNGRTTIDNNIEKIISQNEKDLNSCGQTLEEEREEAPTAAFRVTFLVNIWQFRRPANVKVLDNAIRGCILNLSESTTLNEDSNDIIHNLPLEMIPLTIPKLFIEEEDDLSETLRHRIELPFVSNQGLPGSDDNTDDADEEEGGGGTIVMTFPPPATTGTTDEDTVLVSFGPGMQAYIDYNYEHEEDMESDAIAEENHPSPLVQSDYV</sequence>
<feature type="compositionally biased region" description="Acidic residues" evidence="1">
    <location>
        <begin position="532"/>
        <end position="542"/>
    </location>
</feature>
<reference evidence="2 3" key="1">
    <citation type="submission" date="2016-09" db="EMBL/GenBank/DDBJ databases">
        <title>Extensive genetic diversity and differential bi-allelic expression allows diatom success in the polar Southern Ocean.</title>
        <authorList>
            <consortium name="DOE Joint Genome Institute"/>
            <person name="Mock T."/>
            <person name="Otillar R.P."/>
            <person name="Strauss J."/>
            <person name="Dupont C."/>
            <person name="Frickenhaus S."/>
            <person name="Maumus F."/>
            <person name="Mcmullan M."/>
            <person name="Sanges R."/>
            <person name="Schmutz J."/>
            <person name="Toseland A."/>
            <person name="Valas R."/>
            <person name="Veluchamy A."/>
            <person name="Ward B.J."/>
            <person name="Allen A."/>
            <person name="Barry K."/>
            <person name="Falciatore A."/>
            <person name="Ferrante M."/>
            <person name="Fortunato A.E."/>
            <person name="Gloeckner G."/>
            <person name="Gruber A."/>
            <person name="Hipkin R."/>
            <person name="Janech M."/>
            <person name="Kroth P."/>
            <person name="Leese F."/>
            <person name="Lindquist E."/>
            <person name="Lyon B.R."/>
            <person name="Martin J."/>
            <person name="Mayer C."/>
            <person name="Parker M."/>
            <person name="Quesneville H."/>
            <person name="Raymond J."/>
            <person name="Uhlig C."/>
            <person name="Valentin K.U."/>
            <person name="Worden A.Z."/>
            <person name="Armbrust E.V."/>
            <person name="Bowler C."/>
            <person name="Green B."/>
            <person name="Moulton V."/>
            <person name="Van Oosterhout C."/>
            <person name="Grigoriev I."/>
        </authorList>
    </citation>
    <scope>NUCLEOTIDE SEQUENCE [LARGE SCALE GENOMIC DNA]</scope>
    <source>
        <strain evidence="2 3">CCMP1102</strain>
    </source>
</reference>
<evidence type="ECO:0008006" key="4">
    <source>
        <dbReference type="Google" id="ProtNLM"/>
    </source>
</evidence>
<feature type="region of interest" description="Disordered" evidence="1">
    <location>
        <begin position="263"/>
        <end position="292"/>
    </location>
</feature>
<protein>
    <recommendedName>
        <fullName evidence="4">UBR-type domain-containing protein</fullName>
    </recommendedName>
</protein>
<evidence type="ECO:0000313" key="3">
    <source>
        <dbReference type="Proteomes" id="UP000095751"/>
    </source>
</evidence>
<feature type="compositionally biased region" description="Polar residues" evidence="1">
    <location>
        <begin position="273"/>
        <end position="292"/>
    </location>
</feature>
<gene>
    <name evidence="2" type="ORF">FRACYDRAFT_249809</name>
</gene>
<dbReference type="AlphaFoldDB" id="A0A1E7ERL5"/>
<dbReference type="Proteomes" id="UP000095751">
    <property type="component" value="Unassembled WGS sequence"/>
</dbReference>
<feature type="region of interest" description="Disordered" evidence="1">
    <location>
        <begin position="586"/>
        <end position="607"/>
    </location>
</feature>
<feature type="region of interest" description="Disordered" evidence="1">
    <location>
        <begin position="116"/>
        <end position="136"/>
    </location>
</feature>
<accession>A0A1E7ERL5</accession>
<dbReference type="CDD" id="cd19671">
    <property type="entry name" value="UBR-box_UBR4_5_6_7"/>
    <property type="match status" value="1"/>
</dbReference>
<evidence type="ECO:0000256" key="1">
    <source>
        <dbReference type="SAM" id="MobiDB-lite"/>
    </source>
</evidence>
<feature type="region of interest" description="Disordered" evidence="1">
    <location>
        <begin position="523"/>
        <end position="561"/>
    </location>
</feature>
<keyword evidence="3" id="KW-1185">Reference proteome</keyword>
<dbReference type="InParanoid" id="A0A1E7ERL5"/>
<feature type="region of interest" description="Disordered" evidence="1">
    <location>
        <begin position="382"/>
        <end position="408"/>
    </location>
</feature>